<evidence type="ECO:0000256" key="1">
    <source>
        <dbReference type="ARBA" id="ARBA00023002"/>
    </source>
</evidence>
<dbReference type="Proteomes" id="UP001612812">
    <property type="component" value="Unassembled WGS sequence"/>
</dbReference>
<comment type="caution">
    <text evidence="3">The sequence shown here is derived from an EMBL/GenBank/DDBJ whole genome shotgun (WGS) entry which is preliminary data.</text>
</comment>
<organism evidence="3 4">
    <name type="scientific">Micromonospora maritima</name>
    <dbReference type="NCBI Taxonomy" id="986711"/>
    <lineage>
        <taxon>Bacteria</taxon>
        <taxon>Bacillati</taxon>
        <taxon>Actinomycetota</taxon>
        <taxon>Actinomycetes</taxon>
        <taxon>Micromonosporales</taxon>
        <taxon>Micromonosporaceae</taxon>
        <taxon>Micromonospora</taxon>
    </lineage>
</organism>
<keyword evidence="4" id="KW-1185">Reference proteome</keyword>
<dbReference type="Pfam" id="PF00171">
    <property type="entry name" value="Aldedh"/>
    <property type="match status" value="1"/>
</dbReference>
<dbReference type="Gene3D" id="3.40.605.10">
    <property type="entry name" value="Aldehyde Dehydrogenase, Chain A, domain 1"/>
    <property type="match status" value="1"/>
</dbReference>
<name>A0ABW7ZKH8_9ACTN</name>
<dbReference type="Gene3D" id="3.40.309.10">
    <property type="entry name" value="Aldehyde Dehydrogenase, Chain A, domain 2"/>
    <property type="match status" value="1"/>
</dbReference>
<evidence type="ECO:0000313" key="4">
    <source>
        <dbReference type="Proteomes" id="UP001612812"/>
    </source>
</evidence>
<accession>A0ABW7ZKH8</accession>
<dbReference type="SUPFAM" id="SSF53720">
    <property type="entry name" value="ALDH-like"/>
    <property type="match status" value="1"/>
</dbReference>
<dbReference type="CDD" id="cd07129">
    <property type="entry name" value="ALDH_KGSADH"/>
    <property type="match status" value="1"/>
</dbReference>
<evidence type="ECO:0000313" key="3">
    <source>
        <dbReference type="EMBL" id="MFI7262983.1"/>
    </source>
</evidence>
<dbReference type="PANTHER" id="PTHR43353">
    <property type="entry name" value="SUCCINATE-SEMIALDEHYDE DEHYDROGENASE, MITOCHONDRIAL"/>
    <property type="match status" value="1"/>
</dbReference>
<proteinExistence type="predicted"/>
<dbReference type="InterPro" id="IPR044151">
    <property type="entry name" value="ALDH_KGSADH"/>
</dbReference>
<keyword evidence="1" id="KW-0560">Oxidoreductase</keyword>
<dbReference type="InterPro" id="IPR015590">
    <property type="entry name" value="Aldehyde_DH_dom"/>
</dbReference>
<reference evidence="3 4" key="1">
    <citation type="submission" date="2024-10" db="EMBL/GenBank/DDBJ databases">
        <title>The Natural Products Discovery Center: Release of the First 8490 Sequenced Strains for Exploring Actinobacteria Biosynthetic Diversity.</title>
        <authorList>
            <person name="Kalkreuter E."/>
            <person name="Kautsar S.A."/>
            <person name="Yang D."/>
            <person name="Bader C.D."/>
            <person name="Teijaro C.N."/>
            <person name="Fluegel L."/>
            <person name="Davis C.M."/>
            <person name="Simpson J.R."/>
            <person name="Lauterbach L."/>
            <person name="Steele A.D."/>
            <person name="Gui C."/>
            <person name="Meng S."/>
            <person name="Li G."/>
            <person name="Viehrig K."/>
            <person name="Ye F."/>
            <person name="Su P."/>
            <person name="Kiefer A.F."/>
            <person name="Nichols A."/>
            <person name="Cepeda A.J."/>
            <person name="Yan W."/>
            <person name="Fan B."/>
            <person name="Jiang Y."/>
            <person name="Adhikari A."/>
            <person name="Zheng C.-J."/>
            <person name="Schuster L."/>
            <person name="Cowan T.M."/>
            <person name="Smanski M.J."/>
            <person name="Chevrette M.G."/>
            <person name="De Carvalho L.P.S."/>
            <person name="Shen B."/>
        </authorList>
    </citation>
    <scope>NUCLEOTIDE SEQUENCE [LARGE SCALE GENOMIC DNA]</scope>
    <source>
        <strain evidence="3 4">NPDC049845</strain>
    </source>
</reference>
<dbReference type="EMBL" id="JBITLE010000003">
    <property type="protein sequence ID" value="MFI7262983.1"/>
    <property type="molecule type" value="Genomic_DNA"/>
</dbReference>
<dbReference type="InterPro" id="IPR016163">
    <property type="entry name" value="Ald_DH_C"/>
</dbReference>
<dbReference type="InterPro" id="IPR016162">
    <property type="entry name" value="Ald_DH_N"/>
</dbReference>
<dbReference type="PANTHER" id="PTHR43353:SF3">
    <property type="entry name" value="ALDEHYDE DEHYDROGENASE-RELATED"/>
    <property type="match status" value="1"/>
</dbReference>
<evidence type="ECO:0000259" key="2">
    <source>
        <dbReference type="Pfam" id="PF00171"/>
    </source>
</evidence>
<sequence length="486" mass="49488">MTPVVPTPATSPTSTADAVAAARAAAPSLARTPLPARADRMRAAADALDAHATEIVALADTETHLGPARLTGELARTTGQLRLFADAVEEGSFLDVTIDHADPGATPVPRPDVRRMMRPIGPVAVFAASNFPLAFSVAGGDTASALAAGCPVVVKAHEGHPRLSDLVGRVLADVLPSGAIGVLHGRAAGRELVTDPAVRAVGFTGSEAGGRALYDLAAARPDPIPFYGELGSVNPVVVTPSAVATRGAAVAAGYVASYTQGLGQFCTKPGLLFLPAGHGLEPALVDAVRAVAPGPLLGEWIRSGFDAAAAALAALPGVRSLVPPVPGSENTAAPALLSMPAARFLAEPAAAQECFGPASLIVEYAHPAELLAALNTVPGALTATVHTQPGHDDDLVRAVLDVTTERAGRIILNGWPTGVAVTWAMHHGGPWPATTAPLHTSVGVAAIRRFLRPVAYQDVPAELLPEALRDGNPLGLPRRVDGVLAV</sequence>
<feature type="domain" description="Aldehyde dehydrogenase" evidence="2">
    <location>
        <begin position="7"/>
        <end position="276"/>
    </location>
</feature>
<dbReference type="RefSeq" id="WP_396768893.1">
    <property type="nucleotide sequence ID" value="NZ_JBITLA010000003.1"/>
</dbReference>
<gene>
    <name evidence="3" type="ORF">ACIBP4_11845</name>
</gene>
<dbReference type="InterPro" id="IPR050740">
    <property type="entry name" value="Aldehyde_DH_Superfamily"/>
</dbReference>
<protein>
    <submittedName>
        <fullName evidence="3">Aldehyde dehydrogenase (NADP(+))</fullName>
    </submittedName>
</protein>
<dbReference type="InterPro" id="IPR016161">
    <property type="entry name" value="Ald_DH/histidinol_DH"/>
</dbReference>